<protein>
    <submittedName>
        <fullName evidence="6">Cytochrome C</fullName>
    </submittedName>
</protein>
<keyword evidence="7" id="KW-1185">Reference proteome</keyword>
<feature type="region of interest" description="Disordered" evidence="4">
    <location>
        <begin position="133"/>
        <end position="187"/>
    </location>
</feature>
<dbReference type="Gene3D" id="2.120.10.30">
    <property type="entry name" value="TolB, C-terminal domain"/>
    <property type="match status" value="1"/>
</dbReference>
<evidence type="ECO:0000313" key="7">
    <source>
        <dbReference type="Proteomes" id="UP001642464"/>
    </source>
</evidence>
<dbReference type="Gene3D" id="1.25.10.10">
    <property type="entry name" value="Leucine-rich Repeat Variant"/>
    <property type="match status" value="2"/>
</dbReference>
<keyword evidence="3" id="KW-0349">Heme</keyword>
<dbReference type="InterPro" id="IPR016024">
    <property type="entry name" value="ARM-type_fold"/>
</dbReference>
<evidence type="ECO:0000256" key="2">
    <source>
        <dbReference type="ARBA" id="ARBA00023004"/>
    </source>
</evidence>
<dbReference type="InterPro" id="IPR011042">
    <property type="entry name" value="6-blade_b-propeller_TolB-like"/>
</dbReference>
<keyword evidence="1 3" id="KW-0479">Metal-binding</keyword>
<dbReference type="SUPFAM" id="SSF63829">
    <property type="entry name" value="Calcium-dependent phosphotriesterase"/>
    <property type="match status" value="1"/>
</dbReference>
<dbReference type="PROSITE" id="PS51007">
    <property type="entry name" value="CYTC"/>
    <property type="match status" value="1"/>
</dbReference>
<feature type="region of interest" description="Disordered" evidence="4">
    <location>
        <begin position="75"/>
        <end position="101"/>
    </location>
</feature>
<evidence type="ECO:0000256" key="4">
    <source>
        <dbReference type="SAM" id="MobiDB-lite"/>
    </source>
</evidence>
<keyword evidence="2 3" id="KW-0408">Iron</keyword>
<evidence type="ECO:0000259" key="5">
    <source>
        <dbReference type="PROSITE" id="PS51007"/>
    </source>
</evidence>
<name>A0ABP0IJ12_9DINO</name>
<dbReference type="PANTHER" id="PTHR33546">
    <property type="entry name" value="LARGE, MULTIFUNCTIONAL SECRETED PROTEIN-RELATED"/>
    <property type="match status" value="1"/>
</dbReference>
<sequence length="1366" mass="149654">MRIAQRYETDGKYEIAYRLYHRALSYEPRNIQAQQKLKLMAQQLEQPSAQPAQPQPASPTSVNAQELLAAIDAKRPAPTRPTPAAASAEQPTIAKAAAKDDAVSRVDAAEAKSLRPAATPAVAARQRLLPAAVNEASQPATAKQPEKKPEATIAASPEKSEETLPRIRPAGQPSVETPASAVAKRPESSDWWSDVFAEDLPSTEPVALTDTPATEAVPADEPVETPLPATEIASTSELVQEALLGDLEMSPATETVDVREQEPTVAEPTTEEASVLADSADVETLNDPESVDVAGNWSATSLRRLCGELPAQLELIVKQLESDSREVKVSALDDLARLKSKAAPAALAIRAMLNDEDEHVQVAAAGALWEVERDSWDSVKTLRAGLKSDDPRSPTAIGITERFEILDRVHRFRTDLAEQVCRELDKALKFALHDDEPDVRAAAALSLGGLGEEGGIAIADLEYAALFDAPEVRDAAVTALASLLEERSVSRLDPVESALDATEVLDRSRLLPGFDISLFASEPAVSQPIGMAFDGKGRLWVAQCHSYRMHRVGGERDDEVVVLEDRDGDGVHDHRTVFLTGLQKLSGIEVGWGGVWLCAAPNLLFVPDADCDLIPDGPPVVVLDGWDTGPWFAWHLPNHLTWGPDGFLYGCSGYSSDSHPRSLRDGSAAPMDAGVWRVHPRTHRFEVVARGTCNPWGLDFDSMGRMFVSNNVVDHLWHLTPGGHYDRGEEADPPHVYEPMESCVDHVHWEGADQWDSIGDDRMGGHAHAGLLIYQGGAWPAAYDGVALMGNIHGNRICCDAFLPGNPHPIATHRPDLLRMDDPGFRCVDIQCGFDGQVYCCDWSATGECHSTDADGTGRIYRVTQGEVPAGMVDLLSATDAELLDSQESENEVIARRARIRLHYLASQNPVGDRFAQEVWYRACDPARTTDVRLRYLWTWSGLTGSRDSARLLTLMDDPDPVVAGWAGRLAVDLDGGTPEIADRVGVLLQQTLEESLLYELISLTRTFPVARRRTLLPSIVARLSEGASRDCQRLAWYALEPVLVDDPATFASILGERSVPFLQYAAIRRITELWVENNGEELLEPLKEFSKLESLADELVRERIRGWADGMYGCDREPPAAWLRTLDSLTKHPNRQVRELVATLPWTQSMWLDGGEGTLEEAVRIVKGDDAPLAQRLALLNALIAKLGRTSRAIDTLSSLIDSDSIEIRLNTFRALSEVRDPRVPHLLLERAANWEGTDQLGAFEVLSSRRDLAELLLDAIDSEQISGGAVPAHLARRMSNLDGGQLADRVQSSWGTITATPESLRAEMVRVSEIVDQTPSGSDRLEQGRRVFAERCSGCHVFKRFQKGWGPKLDGRRNVPLPDW</sequence>
<feature type="domain" description="Cytochrome c" evidence="5">
    <location>
        <begin position="1325"/>
        <end position="1366"/>
    </location>
</feature>
<dbReference type="EMBL" id="CAXAMM010004155">
    <property type="protein sequence ID" value="CAK9002598.1"/>
    <property type="molecule type" value="Genomic_DNA"/>
</dbReference>
<evidence type="ECO:0000256" key="3">
    <source>
        <dbReference type="PROSITE-ProRule" id="PRU00433"/>
    </source>
</evidence>
<accession>A0ABP0IJ12</accession>
<dbReference type="PANTHER" id="PTHR33546:SF1">
    <property type="entry name" value="LARGE, MULTIFUNCTIONAL SECRETED PROTEIN"/>
    <property type="match status" value="1"/>
</dbReference>
<proteinExistence type="predicted"/>
<dbReference type="NCBIfam" id="TIGR02604">
    <property type="entry name" value="Piru_Ver_Nterm"/>
    <property type="match status" value="1"/>
</dbReference>
<dbReference type="InterPro" id="IPR009056">
    <property type="entry name" value="Cyt_c-like_dom"/>
</dbReference>
<dbReference type="SUPFAM" id="SSF48371">
    <property type="entry name" value="ARM repeat"/>
    <property type="match status" value="1"/>
</dbReference>
<evidence type="ECO:0000256" key="1">
    <source>
        <dbReference type="ARBA" id="ARBA00022723"/>
    </source>
</evidence>
<dbReference type="InterPro" id="IPR055557">
    <property type="entry name" value="DUF7133"/>
</dbReference>
<dbReference type="InterPro" id="IPR011989">
    <property type="entry name" value="ARM-like"/>
</dbReference>
<dbReference type="Pfam" id="PF23500">
    <property type="entry name" value="DUF7133"/>
    <property type="match status" value="1"/>
</dbReference>
<gene>
    <name evidence="6" type="ORF">SCF082_LOCUS7413</name>
</gene>
<reference evidence="6 7" key="1">
    <citation type="submission" date="2024-02" db="EMBL/GenBank/DDBJ databases">
        <authorList>
            <person name="Chen Y."/>
            <person name="Shah S."/>
            <person name="Dougan E. K."/>
            <person name="Thang M."/>
            <person name="Chan C."/>
        </authorList>
    </citation>
    <scope>NUCLEOTIDE SEQUENCE [LARGE SCALE GENOMIC DNA]</scope>
</reference>
<evidence type="ECO:0000313" key="6">
    <source>
        <dbReference type="EMBL" id="CAK9002598.1"/>
    </source>
</evidence>
<feature type="non-terminal residue" evidence="6">
    <location>
        <position position="1366"/>
    </location>
</feature>
<comment type="caution">
    <text evidence="6">The sequence shown here is derived from an EMBL/GenBank/DDBJ whole genome shotgun (WGS) entry which is preliminary data.</text>
</comment>
<organism evidence="6 7">
    <name type="scientific">Durusdinium trenchii</name>
    <dbReference type="NCBI Taxonomy" id="1381693"/>
    <lineage>
        <taxon>Eukaryota</taxon>
        <taxon>Sar</taxon>
        <taxon>Alveolata</taxon>
        <taxon>Dinophyceae</taxon>
        <taxon>Suessiales</taxon>
        <taxon>Symbiodiniaceae</taxon>
        <taxon>Durusdinium</taxon>
    </lineage>
</organism>
<dbReference type="InterPro" id="IPR013428">
    <property type="entry name" value="Membrane-bound_put_N"/>
</dbReference>
<dbReference type="Proteomes" id="UP001642464">
    <property type="component" value="Unassembled WGS sequence"/>
</dbReference>